<sequence>MELIQSAATELQDASHIRWSVAELAGFINDGQRYALSKMPAATSDERVLALAAGVAQTVPADCFGLLDLVRNDGTSKRAIRQVSRDDLDGSAPGWASGSQRNAVIHFIQDPRTPKRFDVYPPVAANVPVLAIVARTPESVAEDGTGEIAMREEYTEALRHYLLFRAWSKDAEYGGNNAMASAHWGAFTEALGIVPARSSTGADPTQ</sequence>
<dbReference type="Pfam" id="PF24175">
    <property type="entry name" value="SU10_adaptor"/>
    <property type="match status" value="1"/>
</dbReference>
<keyword evidence="2" id="KW-1185">Reference proteome</keyword>
<evidence type="ECO:0000313" key="1">
    <source>
        <dbReference type="EMBL" id="THJ32407.1"/>
    </source>
</evidence>
<dbReference type="OrthoDB" id="9132369at2"/>
<protein>
    <submittedName>
        <fullName evidence="1">Uncharacterized protein</fullName>
    </submittedName>
</protein>
<dbReference type="Proteomes" id="UP000306236">
    <property type="component" value="Unassembled WGS sequence"/>
</dbReference>
<comment type="caution">
    <text evidence="1">The sequence shown here is derived from an EMBL/GenBank/DDBJ whole genome shotgun (WGS) entry which is preliminary data.</text>
</comment>
<name>A0A4S5BJ05_9BURK</name>
<dbReference type="EMBL" id="SSWX01000015">
    <property type="protein sequence ID" value="THJ32407.1"/>
    <property type="molecule type" value="Genomic_DNA"/>
</dbReference>
<evidence type="ECO:0000313" key="2">
    <source>
        <dbReference type="Proteomes" id="UP000306236"/>
    </source>
</evidence>
<proteinExistence type="predicted"/>
<organism evidence="1 2">
    <name type="scientific">Lampropedia aestuarii</name>
    <dbReference type="NCBI Taxonomy" id="2562762"/>
    <lineage>
        <taxon>Bacteria</taxon>
        <taxon>Pseudomonadati</taxon>
        <taxon>Pseudomonadota</taxon>
        <taxon>Betaproteobacteria</taxon>
        <taxon>Burkholderiales</taxon>
        <taxon>Comamonadaceae</taxon>
        <taxon>Lampropedia</taxon>
    </lineage>
</organism>
<dbReference type="InterPro" id="IPR056209">
    <property type="entry name" value="SU10_adaptor"/>
</dbReference>
<accession>A0A4S5BJ05</accession>
<reference evidence="1 2" key="1">
    <citation type="submission" date="2019-04" db="EMBL/GenBank/DDBJ databases">
        <title>Lampropedia sp YIM MLB12 draf genome.</title>
        <authorList>
            <person name="Wang Y.-X."/>
        </authorList>
    </citation>
    <scope>NUCLEOTIDE SEQUENCE [LARGE SCALE GENOMIC DNA]</scope>
    <source>
        <strain evidence="1 2">YIM MLB12</strain>
    </source>
</reference>
<gene>
    <name evidence="1" type="ORF">E8K88_11955</name>
</gene>
<dbReference type="RefSeq" id="WP_136406904.1">
    <property type="nucleotide sequence ID" value="NZ_SSWX01000015.1"/>
</dbReference>
<dbReference type="AlphaFoldDB" id="A0A4S5BJ05"/>